<protein>
    <recommendedName>
        <fullName evidence="5">Glycine zipper domain-containing protein</fullName>
    </recommendedName>
</protein>
<dbReference type="Proteomes" id="UP000001096">
    <property type="component" value="Unassembled WGS sequence"/>
</dbReference>
<name>K8P235_9BRAD</name>
<dbReference type="PATRIC" id="fig|883078.3.peg.3174"/>
<evidence type="ECO:0000313" key="4">
    <source>
        <dbReference type="Proteomes" id="UP000001096"/>
    </source>
</evidence>
<dbReference type="AlphaFoldDB" id="K8P235"/>
<dbReference type="RefSeq" id="WP_006021775.1">
    <property type="nucleotide sequence ID" value="NZ_KB375283.1"/>
</dbReference>
<keyword evidence="2" id="KW-0732">Signal</keyword>
<keyword evidence="1" id="KW-1133">Transmembrane helix</keyword>
<accession>K8P235</accession>
<sequence>MKKVLSAFLAVATIAGSLATAMPAAQARDGGAVAAGVGLGILGGAIAGAAIANSRPAYGYGYAPGPVYVEEPACRLVRERFWDGYGWRVRRVQVCD</sequence>
<comment type="caution">
    <text evidence="3">The sequence shown here is derived from an EMBL/GenBank/DDBJ whole genome shotgun (WGS) entry which is preliminary data.</text>
</comment>
<organism evidence="3 4">
    <name type="scientific">Afipia broomeae ATCC 49717</name>
    <dbReference type="NCBI Taxonomy" id="883078"/>
    <lineage>
        <taxon>Bacteria</taxon>
        <taxon>Pseudomonadati</taxon>
        <taxon>Pseudomonadota</taxon>
        <taxon>Alphaproteobacteria</taxon>
        <taxon>Hyphomicrobiales</taxon>
        <taxon>Nitrobacteraceae</taxon>
        <taxon>Afipia</taxon>
    </lineage>
</organism>
<keyword evidence="4" id="KW-1185">Reference proteome</keyword>
<feature type="signal peptide" evidence="2">
    <location>
        <begin position="1"/>
        <end position="27"/>
    </location>
</feature>
<evidence type="ECO:0000313" key="3">
    <source>
        <dbReference type="EMBL" id="EKS36652.1"/>
    </source>
</evidence>
<evidence type="ECO:0008006" key="5">
    <source>
        <dbReference type="Google" id="ProtNLM"/>
    </source>
</evidence>
<dbReference type="eggNOG" id="ENOG503355X">
    <property type="taxonomic scope" value="Bacteria"/>
</dbReference>
<gene>
    <name evidence="3" type="ORF">HMPREF9695_03070</name>
</gene>
<keyword evidence="1" id="KW-0812">Transmembrane</keyword>
<feature type="transmembrane region" description="Helical" evidence="1">
    <location>
        <begin position="31"/>
        <end position="52"/>
    </location>
</feature>
<dbReference type="EMBL" id="AGWX01000004">
    <property type="protein sequence ID" value="EKS36652.1"/>
    <property type="molecule type" value="Genomic_DNA"/>
</dbReference>
<dbReference type="HOGENOM" id="CLU_159800_1_1_5"/>
<evidence type="ECO:0000256" key="1">
    <source>
        <dbReference type="SAM" id="Phobius"/>
    </source>
</evidence>
<evidence type="ECO:0000256" key="2">
    <source>
        <dbReference type="SAM" id="SignalP"/>
    </source>
</evidence>
<proteinExistence type="predicted"/>
<keyword evidence="1" id="KW-0472">Membrane</keyword>
<reference evidence="3 4" key="1">
    <citation type="submission" date="2012-04" db="EMBL/GenBank/DDBJ databases">
        <title>The Genome Sequence of Afipia broomeae ATCC 49717.</title>
        <authorList>
            <consortium name="The Broad Institute Genome Sequencing Platform"/>
            <person name="Earl A."/>
            <person name="Ward D."/>
            <person name="Feldgarden M."/>
            <person name="Gevers D."/>
            <person name="Huys G."/>
            <person name="Walker B."/>
            <person name="Young S.K."/>
            <person name="Zeng Q."/>
            <person name="Gargeya S."/>
            <person name="Fitzgerald M."/>
            <person name="Haas B."/>
            <person name="Abouelleil A."/>
            <person name="Alvarado L."/>
            <person name="Arachchi H.M."/>
            <person name="Berlin A."/>
            <person name="Chapman S.B."/>
            <person name="Goldberg J."/>
            <person name="Griggs A."/>
            <person name="Gujja S."/>
            <person name="Hansen M."/>
            <person name="Howarth C."/>
            <person name="Imamovic A."/>
            <person name="Larimer J."/>
            <person name="McCowen C."/>
            <person name="Montmayeur A."/>
            <person name="Murphy C."/>
            <person name="Neiman D."/>
            <person name="Pearson M."/>
            <person name="Priest M."/>
            <person name="Roberts A."/>
            <person name="Saif S."/>
            <person name="Shea T."/>
            <person name="Sisk P."/>
            <person name="Sykes S."/>
            <person name="Wortman J."/>
            <person name="Nusbaum C."/>
            <person name="Birren B."/>
        </authorList>
    </citation>
    <scope>NUCLEOTIDE SEQUENCE [LARGE SCALE GENOMIC DNA]</scope>
    <source>
        <strain evidence="3 4">ATCC 49717</strain>
    </source>
</reference>
<feature type="chain" id="PRO_5003921650" description="Glycine zipper domain-containing protein" evidence="2">
    <location>
        <begin position="28"/>
        <end position="96"/>
    </location>
</feature>